<organism evidence="2 3">
    <name type="scientific">Enterobacter roggenkampii</name>
    <dbReference type="NCBI Taxonomy" id="1812935"/>
    <lineage>
        <taxon>Bacteria</taxon>
        <taxon>Pseudomonadati</taxon>
        <taxon>Pseudomonadota</taxon>
        <taxon>Gammaproteobacteria</taxon>
        <taxon>Enterobacterales</taxon>
        <taxon>Enterobacteriaceae</taxon>
        <taxon>Enterobacter</taxon>
        <taxon>Enterobacter cloacae complex</taxon>
    </lineage>
</organism>
<dbReference type="AlphaFoldDB" id="A0ABD7GP38"/>
<dbReference type="SUPFAM" id="SSF56784">
    <property type="entry name" value="HAD-like"/>
    <property type="match status" value="1"/>
</dbReference>
<keyword evidence="1" id="KW-0472">Membrane</keyword>
<sequence length="73" mass="8293">MQHTERRVVFFDLDGTLHQQDMFGSFLRYLLRHLPLNLLLVVPMGPVILAGLAVSGRAARWPMSLLLWATTFG</sequence>
<dbReference type="InterPro" id="IPR036412">
    <property type="entry name" value="HAD-like_sf"/>
</dbReference>
<comment type="caution">
    <text evidence="2">The sequence shown here is derived from an EMBL/GenBank/DDBJ whole genome shotgun (WGS) entry which is preliminary data.</text>
</comment>
<evidence type="ECO:0000256" key="1">
    <source>
        <dbReference type="SAM" id="Phobius"/>
    </source>
</evidence>
<name>A0ABD7GP38_9ENTR</name>
<protein>
    <submittedName>
        <fullName evidence="2">Phosphatidylglycerophosphatase C</fullName>
    </submittedName>
</protein>
<feature type="non-terminal residue" evidence="2">
    <location>
        <position position="73"/>
    </location>
</feature>
<keyword evidence="1" id="KW-1133">Transmembrane helix</keyword>
<proteinExistence type="predicted"/>
<reference evidence="2 3" key="1">
    <citation type="submission" date="2018-07" db="EMBL/GenBank/DDBJ databases">
        <title>The use of a cohorting ward and systematic surveillance cultures for the control of a Klebsiella pneumoniae carbapenemase (KPC)-producing Enterobacteriaceae outbreak.</title>
        <authorList>
            <person name="Doi Y."/>
        </authorList>
    </citation>
    <scope>NUCLEOTIDE SEQUENCE [LARGE SCALE GENOMIC DNA]</scope>
    <source>
        <strain evidence="2 3">1-RC-17-04017</strain>
    </source>
</reference>
<dbReference type="Proteomes" id="UP000255291">
    <property type="component" value="Unassembled WGS sequence"/>
</dbReference>
<evidence type="ECO:0000313" key="2">
    <source>
        <dbReference type="EMBL" id="RDT51548.1"/>
    </source>
</evidence>
<gene>
    <name evidence="2" type="ORF">DXF87_26295</name>
</gene>
<dbReference type="EMBL" id="QRBW01000388">
    <property type="protein sequence ID" value="RDT51548.1"/>
    <property type="molecule type" value="Genomic_DNA"/>
</dbReference>
<evidence type="ECO:0000313" key="3">
    <source>
        <dbReference type="Proteomes" id="UP000255291"/>
    </source>
</evidence>
<accession>A0ABD7GP38</accession>
<feature type="transmembrane region" description="Helical" evidence="1">
    <location>
        <begin position="34"/>
        <end position="54"/>
    </location>
</feature>
<keyword evidence="1" id="KW-0812">Transmembrane</keyword>